<evidence type="ECO:0000313" key="3">
    <source>
        <dbReference type="Proteomes" id="UP001198830"/>
    </source>
</evidence>
<reference evidence="2 3" key="1">
    <citation type="submission" date="2021-10" db="EMBL/GenBank/DDBJ databases">
        <title>The diversity and Nitrogen Metabolism of Culturable Nitrate-Utilizing Bacteria Within the Oxygen Minimum Zone of the Changjiang (Yangtze River)Estuary.</title>
        <authorList>
            <person name="Zhang D."/>
            <person name="Zheng J."/>
            <person name="Liu S."/>
            <person name="He W."/>
        </authorList>
    </citation>
    <scope>NUCLEOTIDE SEQUENCE [LARGE SCALE GENOMIC DNA]</scope>
    <source>
        <strain evidence="2 3">FXH275-2</strain>
    </source>
</reference>
<evidence type="ECO:0008006" key="4">
    <source>
        <dbReference type="Google" id="ProtNLM"/>
    </source>
</evidence>
<proteinExistence type="predicted"/>
<accession>A0ABS8H3I3</accession>
<dbReference type="RefSeq" id="WP_228227136.1">
    <property type="nucleotide sequence ID" value="NZ_JAJGNP010000006.1"/>
</dbReference>
<evidence type="ECO:0000256" key="1">
    <source>
        <dbReference type="SAM" id="Phobius"/>
    </source>
</evidence>
<keyword evidence="1" id="KW-0812">Transmembrane</keyword>
<evidence type="ECO:0000313" key="2">
    <source>
        <dbReference type="EMBL" id="MCC4233085.1"/>
    </source>
</evidence>
<dbReference type="EMBL" id="JAJGNP010000006">
    <property type="protein sequence ID" value="MCC4233085.1"/>
    <property type="molecule type" value="Genomic_DNA"/>
</dbReference>
<keyword evidence="1" id="KW-0472">Membrane</keyword>
<feature type="non-terminal residue" evidence="2">
    <location>
        <position position="1"/>
    </location>
</feature>
<organism evidence="2 3">
    <name type="scientific">Sphingobium soli</name>
    <dbReference type="NCBI Taxonomy" id="1591116"/>
    <lineage>
        <taxon>Bacteria</taxon>
        <taxon>Pseudomonadati</taxon>
        <taxon>Pseudomonadota</taxon>
        <taxon>Alphaproteobacteria</taxon>
        <taxon>Sphingomonadales</taxon>
        <taxon>Sphingomonadaceae</taxon>
        <taxon>Sphingobium</taxon>
    </lineage>
</organism>
<keyword evidence="1" id="KW-1133">Transmembrane helix</keyword>
<protein>
    <recommendedName>
        <fullName evidence="4">Transposase</fullName>
    </recommendedName>
</protein>
<comment type="caution">
    <text evidence="2">The sequence shown here is derived from an EMBL/GenBank/DDBJ whole genome shotgun (WGS) entry which is preliminary data.</text>
</comment>
<dbReference type="Proteomes" id="UP001198830">
    <property type="component" value="Unassembled WGS sequence"/>
</dbReference>
<feature type="transmembrane region" description="Helical" evidence="1">
    <location>
        <begin position="45"/>
        <end position="66"/>
    </location>
</feature>
<sequence>CLAAILATVRQKIHLSQCLVLPGHLCVVADFGFRRDQSLWRLRTLAGLADVLVVFFSWSSSVFVFVL</sequence>
<gene>
    <name evidence="2" type="ORF">LL253_10330</name>
</gene>
<keyword evidence="3" id="KW-1185">Reference proteome</keyword>
<name>A0ABS8H3I3_9SPHN</name>